<proteinExistence type="predicted"/>
<evidence type="ECO:0000313" key="3">
    <source>
        <dbReference type="Proteomes" id="UP000231791"/>
    </source>
</evidence>
<dbReference type="KEGG" id="slx:SLAV_00465"/>
<dbReference type="Proteomes" id="UP000231791">
    <property type="component" value="Chromosome"/>
</dbReference>
<sequence length="35" mass="3544">MINKLLRNGLPALALAVLPILPTAPPAVANTPAVL</sequence>
<evidence type="ECO:0000313" key="2">
    <source>
        <dbReference type="EMBL" id="ATZ29548.1"/>
    </source>
</evidence>
<dbReference type="EMBL" id="CP024985">
    <property type="protein sequence ID" value="ATZ22023.1"/>
    <property type="molecule type" value="Genomic_DNA"/>
</dbReference>
<keyword evidence="3" id="KW-1185">Reference proteome</keyword>
<dbReference type="AlphaFoldDB" id="A0A2K8P8E5"/>
<evidence type="ECO:0000313" key="1">
    <source>
        <dbReference type="EMBL" id="ATZ22023.1"/>
    </source>
</evidence>
<dbReference type="EMBL" id="CP024985">
    <property type="protein sequence ID" value="ATZ29548.1"/>
    <property type="molecule type" value="Genomic_DNA"/>
</dbReference>
<protein>
    <submittedName>
        <fullName evidence="1">Uncharacterized protein</fullName>
    </submittedName>
</protein>
<gene>
    <name evidence="1" type="ORF">SLAV_00465</name>
    <name evidence="2" type="ORF">SLAV_38925</name>
</gene>
<reference evidence="1 3" key="1">
    <citation type="submission" date="2017-11" db="EMBL/GenBank/DDBJ databases">
        <title>Complete genome sequence of Streptomyces lavendulae subsp. lavendulae CCM 3239 (formerly 'Streptomyces aureofaciens CCM 3239'), the producer of the angucycline-type antibiotic auricin.</title>
        <authorList>
            <person name="Busche T."/>
            <person name="Novakova R."/>
            <person name="Al'Dilaimi A."/>
            <person name="Homerova D."/>
            <person name="Feckova L."/>
            <person name="Rezuchova B."/>
            <person name="Mingyar E."/>
            <person name="Csolleiova D."/>
            <person name="Bekeova C."/>
            <person name="Winkler A."/>
            <person name="Sevcikova B."/>
            <person name="Kalinowski J."/>
            <person name="Kormanec J."/>
            <person name="Ruckert C."/>
        </authorList>
    </citation>
    <scope>NUCLEOTIDE SEQUENCE [LARGE SCALE GENOMIC DNA]</scope>
    <source>
        <strain evidence="1 3">CCM 3239</strain>
    </source>
</reference>
<dbReference type="KEGG" id="slx:SLAV_38925"/>
<name>A0A2K8P8E5_STRLA</name>
<organism evidence="1 3">
    <name type="scientific">Streptomyces lavendulae subsp. lavendulae</name>
    <dbReference type="NCBI Taxonomy" id="58340"/>
    <lineage>
        <taxon>Bacteria</taxon>
        <taxon>Bacillati</taxon>
        <taxon>Actinomycetota</taxon>
        <taxon>Actinomycetes</taxon>
        <taxon>Kitasatosporales</taxon>
        <taxon>Streptomycetaceae</taxon>
        <taxon>Streptomyces</taxon>
    </lineage>
</organism>
<accession>A0A2K8P8E5</accession>